<evidence type="ECO:0000313" key="2">
    <source>
        <dbReference type="Proteomes" id="UP000694421"/>
    </source>
</evidence>
<reference evidence="1" key="2">
    <citation type="submission" date="2025-09" db="UniProtKB">
        <authorList>
            <consortium name="Ensembl"/>
        </authorList>
    </citation>
    <scope>IDENTIFICATION</scope>
</reference>
<accession>A0A8D0BY92</accession>
<proteinExistence type="predicted"/>
<dbReference type="AlphaFoldDB" id="A0A8D0BY92"/>
<keyword evidence="2" id="KW-1185">Reference proteome</keyword>
<reference evidence="1" key="1">
    <citation type="submission" date="2025-08" db="UniProtKB">
        <authorList>
            <consortium name="Ensembl"/>
        </authorList>
    </citation>
    <scope>IDENTIFICATION</scope>
</reference>
<organism evidence="1 2">
    <name type="scientific">Salvator merianae</name>
    <name type="common">Argentine black and white tegu</name>
    <name type="synonym">Tupinambis merianae</name>
    <dbReference type="NCBI Taxonomy" id="96440"/>
    <lineage>
        <taxon>Eukaryota</taxon>
        <taxon>Metazoa</taxon>
        <taxon>Chordata</taxon>
        <taxon>Craniata</taxon>
        <taxon>Vertebrata</taxon>
        <taxon>Euteleostomi</taxon>
        <taxon>Lepidosauria</taxon>
        <taxon>Squamata</taxon>
        <taxon>Bifurcata</taxon>
        <taxon>Unidentata</taxon>
        <taxon>Episquamata</taxon>
        <taxon>Laterata</taxon>
        <taxon>Teiioidea</taxon>
        <taxon>Teiidae</taxon>
        <taxon>Salvator</taxon>
    </lineage>
</organism>
<dbReference type="Proteomes" id="UP000694421">
    <property type="component" value="Unplaced"/>
</dbReference>
<evidence type="ECO:0000313" key="1">
    <source>
        <dbReference type="Ensembl" id="ENSSMRP00000014905.1"/>
    </source>
</evidence>
<protein>
    <submittedName>
        <fullName evidence="1">Uncharacterized protein</fullName>
    </submittedName>
</protein>
<sequence length="69" mass="7968">MADDLDQFLEAQKVKLAQDKAKLEHDRPYMEMQVSLTMQLRALLLENHLFACAIFCRGSTKSLPFNLLK</sequence>
<dbReference type="GeneTree" id="ENSGT00960000189713"/>
<name>A0A8D0BY92_SALMN</name>
<dbReference type="Ensembl" id="ENSSMRT00000017370.1">
    <property type="protein sequence ID" value="ENSSMRP00000014905.1"/>
    <property type="gene ID" value="ENSSMRG00000011606.1"/>
</dbReference>